<dbReference type="PRINTS" id="PR00344">
    <property type="entry name" value="BCTRLSENSOR"/>
</dbReference>
<dbReference type="PROSITE" id="PS50109">
    <property type="entry name" value="HIS_KIN"/>
    <property type="match status" value="1"/>
</dbReference>
<dbReference type="EC" id="2.7.13.3" evidence="3"/>
<dbReference type="InterPro" id="IPR036097">
    <property type="entry name" value="HisK_dim/P_sf"/>
</dbReference>
<proteinExistence type="predicted"/>
<dbReference type="Pfam" id="PF02518">
    <property type="entry name" value="HATPase_c"/>
    <property type="match status" value="1"/>
</dbReference>
<evidence type="ECO:0000313" key="15">
    <source>
        <dbReference type="Proteomes" id="UP000320055"/>
    </source>
</evidence>
<dbReference type="Gene3D" id="3.30.565.10">
    <property type="entry name" value="Histidine kinase-like ATPase, C-terminal domain"/>
    <property type="match status" value="1"/>
</dbReference>
<dbReference type="PANTHER" id="PTHR45453:SF1">
    <property type="entry name" value="PHOSPHATE REGULON SENSOR PROTEIN PHOR"/>
    <property type="match status" value="1"/>
</dbReference>
<evidence type="ECO:0000259" key="13">
    <source>
        <dbReference type="PROSITE" id="PS50109"/>
    </source>
</evidence>
<dbReference type="GO" id="GO:0016036">
    <property type="term" value="P:cellular response to phosphate starvation"/>
    <property type="evidence" value="ECO:0007669"/>
    <property type="project" value="TreeGrafter"/>
</dbReference>
<dbReference type="InterPro" id="IPR003661">
    <property type="entry name" value="HisK_dim/P_dom"/>
</dbReference>
<dbReference type="GO" id="GO:0005524">
    <property type="term" value="F:ATP binding"/>
    <property type="evidence" value="ECO:0007669"/>
    <property type="project" value="UniProtKB-KW"/>
</dbReference>
<gene>
    <name evidence="14" type="ORF">H1P_30001</name>
</gene>
<dbReference type="CDD" id="cd00082">
    <property type="entry name" value="HisKA"/>
    <property type="match status" value="1"/>
</dbReference>
<evidence type="ECO:0000313" key="14">
    <source>
        <dbReference type="EMBL" id="VEP14925.1"/>
    </source>
</evidence>
<name>A0A563VU49_9CYAN</name>
<comment type="catalytic activity">
    <reaction evidence="1">
        <text>ATP + protein L-histidine = ADP + protein N-phospho-L-histidine.</text>
        <dbReference type="EC" id="2.7.13.3"/>
    </reaction>
</comment>
<dbReference type="InterPro" id="IPR004358">
    <property type="entry name" value="Sig_transdc_His_kin-like_C"/>
</dbReference>
<organism evidence="14 15">
    <name type="scientific">Hyella patelloides LEGE 07179</name>
    <dbReference type="NCBI Taxonomy" id="945734"/>
    <lineage>
        <taxon>Bacteria</taxon>
        <taxon>Bacillati</taxon>
        <taxon>Cyanobacteriota</taxon>
        <taxon>Cyanophyceae</taxon>
        <taxon>Pleurocapsales</taxon>
        <taxon>Hyellaceae</taxon>
        <taxon>Hyella</taxon>
    </lineage>
</organism>
<dbReference type="SMART" id="SM00388">
    <property type="entry name" value="HisKA"/>
    <property type="match status" value="1"/>
</dbReference>
<dbReference type="AlphaFoldDB" id="A0A563VU49"/>
<dbReference type="GO" id="GO:0005886">
    <property type="term" value="C:plasma membrane"/>
    <property type="evidence" value="ECO:0007669"/>
    <property type="project" value="TreeGrafter"/>
</dbReference>
<evidence type="ECO:0000256" key="6">
    <source>
        <dbReference type="ARBA" id="ARBA00022692"/>
    </source>
</evidence>
<dbReference type="FunFam" id="3.30.565.10:FF:000013">
    <property type="entry name" value="Two-component sensor histidine kinase"/>
    <property type="match status" value="1"/>
</dbReference>
<keyword evidence="8 14" id="KW-0418">Kinase</keyword>
<dbReference type="Proteomes" id="UP000320055">
    <property type="component" value="Unassembled WGS sequence"/>
</dbReference>
<evidence type="ECO:0000256" key="1">
    <source>
        <dbReference type="ARBA" id="ARBA00000085"/>
    </source>
</evidence>
<sequence length="396" mass="44839">MTYNLEQQSNQELLALAEIAAPILEIVKVEGLQNLEQEVPWRDLFAEQKQSLDWFDSKGKLLAREGKNFQRSYFPQTIAAAKTREDFPFYKRWGQVRTVTIAVYTDNTEGKTETLEGYIRASESTEEINLIRNKLKLALTLRETIAMLLICTISIGFTQQTIMPVKHGLKKLKQLSSEVSHQLRTPLSRISMATEILLAHGDKIQSSETRKLNIINDAVEQLKRVIEDLLVLIRIDLTADPEELQFSDVSLNLLLQNLQARFVPLARSRNIDCQIQMPHNILIKGNTAELNRLLKNLLENAIDYTKPGGKVLVLTKLERKTVTISVQDTGMGITVEELPFIFQHFWRGELAKSKRTEGSGLGLTIAHTIVQQHGGKIEVDSQPGQGSCFKVHLERC</sequence>
<comment type="subcellular location">
    <subcellularLocation>
        <location evidence="2">Membrane</location>
    </subcellularLocation>
</comment>
<evidence type="ECO:0000256" key="11">
    <source>
        <dbReference type="ARBA" id="ARBA00023012"/>
    </source>
</evidence>
<evidence type="ECO:0000256" key="5">
    <source>
        <dbReference type="ARBA" id="ARBA00022679"/>
    </source>
</evidence>
<protein>
    <recommendedName>
        <fullName evidence="3">histidine kinase</fullName>
        <ecNumber evidence="3">2.7.13.3</ecNumber>
    </recommendedName>
</protein>
<dbReference type="InterPro" id="IPR050351">
    <property type="entry name" value="BphY/WalK/GraS-like"/>
</dbReference>
<dbReference type="Gene3D" id="1.10.287.130">
    <property type="match status" value="1"/>
</dbReference>
<dbReference type="InterPro" id="IPR003594">
    <property type="entry name" value="HATPase_dom"/>
</dbReference>
<feature type="domain" description="Histidine kinase" evidence="13">
    <location>
        <begin position="178"/>
        <end position="396"/>
    </location>
</feature>
<dbReference type="PANTHER" id="PTHR45453">
    <property type="entry name" value="PHOSPHATE REGULON SENSOR PROTEIN PHOR"/>
    <property type="match status" value="1"/>
</dbReference>
<dbReference type="SUPFAM" id="SSF55874">
    <property type="entry name" value="ATPase domain of HSP90 chaperone/DNA topoisomerase II/histidine kinase"/>
    <property type="match status" value="1"/>
</dbReference>
<dbReference type="GO" id="GO:0004721">
    <property type="term" value="F:phosphoprotein phosphatase activity"/>
    <property type="evidence" value="ECO:0007669"/>
    <property type="project" value="TreeGrafter"/>
</dbReference>
<keyword evidence="4" id="KW-0597">Phosphoprotein</keyword>
<keyword evidence="5" id="KW-0808">Transferase</keyword>
<keyword evidence="6" id="KW-0812">Transmembrane</keyword>
<evidence type="ECO:0000256" key="4">
    <source>
        <dbReference type="ARBA" id="ARBA00022553"/>
    </source>
</evidence>
<reference evidence="14 15" key="1">
    <citation type="submission" date="2019-01" db="EMBL/GenBank/DDBJ databases">
        <authorList>
            <person name="Brito A."/>
        </authorList>
    </citation>
    <scope>NUCLEOTIDE SEQUENCE [LARGE SCALE GENOMIC DNA]</scope>
    <source>
        <strain evidence="14">1</strain>
    </source>
</reference>
<dbReference type="Pfam" id="PF00512">
    <property type="entry name" value="HisKA"/>
    <property type="match status" value="1"/>
</dbReference>
<evidence type="ECO:0000256" key="10">
    <source>
        <dbReference type="ARBA" id="ARBA00022989"/>
    </source>
</evidence>
<keyword evidence="15" id="KW-1185">Reference proteome</keyword>
<evidence type="ECO:0000256" key="8">
    <source>
        <dbReference type="ARBA" id="ARBA00022777"/>
    </source>
</evidence>
<dbReference type="CDD" id="cd00075">
    <property type="entry name" value="HATPase"/>
    <property type="match status" value="1"/>
</dbReference>
<dbReference type="SUPFAM" id="SSF47384">
    <property type="entry name" value="Homodimeric domain of signal transducing histidine kinase"/>
    <property type="match status" value="1"/>
</dbReference>
<dbReference type="EMBL" id="CAACVJ010000223">
    <property type="protein sequence ID" value="VEP14925.1"/>
    <property type="molecule type" value="Genomic_DNA"/>
</dbReference>
<evidence type="ECO:0000256" key="12">
    <source>
        <dbReference type="ARBA" id="ARBA00023136"/>
    </source>
</evidence>
<evidence type="ECO:0000256" key="7">
    <source>
        <dbReference type="ARBA" id="ARBA00022741"/>
    </source>
</evidence>
<dbReference type="GO" id="GO:0000155">
    <property type="term" value="F:phosphorelay sensor kinase activity"/>
    <property type="evidence" value="ECO:0007669"/>
    <property type="project" value="InterPro"/>
</dbReference>
<evidence type="ECO:0000256" key="9">
    <source>
        <dbReference type="ARBA" id="ARBA00022840"/>
    </source>
</evidence>
<dbReference type="InterPro" id="IPR036890">
    <property type="entry name" value="HATPase_C_sf"/>
</dbReference>
<keyword evidence="11" id="KW-0902">Two-component regulatory system</keyword>
<dbReference type="InterPro" id="IPR005467">
    <property type="entry name" value="His_kinase_dom"/>
</dbReference>
<accession>A0A563VU49</accession>
<keyword evidence="9" id="KW-0067">ATP-binding</keyword>
<keyword evidence="10" id="KW-1133">Transmembrane helix</keyword>
<keyword evidence="12" id="KW-0472">Membrane</keyword>
<dbReference type="SMART" id="SM00387">
    <property type="entry name" value="HATPase_c"/>
    <property type="match status" value="1"/>
</dbReference>
<keyword evidence="7" id="KW-0547">Nucleotide-binding</keyword>
<evidence type="ECO:0000256" key="3">
    <source>
        <dbReference type="ARBA" id="ARBA00012438"/>
    </source>
</evidence>
<evidence type="ECO:0000256" key="2">
    <source>
        <dbReference type="ARBA" id="ARBA00004370"/>
    </source>
</evidence>